<dbReference type="Proteomes" id="UP001356427">
    <property type="component" value="Unassembled WGS sequence"/>
</dbReference>
<keyword evidence="3" id="KW-1185">Reference proteome</keyword>
<feature type="non-terminal residue" evidence="2">
    <location>
        <position position="108"/>
    </location>
</feature>
<organism evidence="2 3">
    <name type="scientific">Coregonus suidteri</name>
    <dbReference type="NCBI Taxonomy" id="861788"/>
    <lineage>
        <taxon>Eukaryota</taxon>
        <taxon>Metazoa</taxon>
        <taxon>Chordata</taxon>
        <taxon>Craniata</taxon>
        <taxon>Vertebrata</taxon>
        <taxon>Euteleostomi</taxon>
        <taxon>Actinopterygii</taxon>
        <taxon>Neopterygii</taxon>
        <taxon>Teleostei</taxon>
        <taxon>Protacanthopterygii</taxon>
        <taxon>Salmoniformes</taxon>
        <taxon>Salmonidae</taxon>
        <taxon>Coregoninae</taxon>
        <taxon>Coregonus</taxon>
    </lineage>
</organism>
<protein>
    <submittedName>
        <fullName evidence="2">Uncharacterized protein</fullName>
    </submittedName>
</protein>
<gene>
    <name evidence="2" type="ORF">J4Q44_G00377000</name>
</gene>
<evidence type="ECO:0000313" key="3">
    <source>
        <dbReference type="Proteomes" id="UP001356427"/>
    </source>
</evidence>
<feature type="compositionally biased region" description="Basic and acidic residues" evidence="1">
    <location>
        <begin position="64"/>
        <end position="73"/>
    </location>
</feature>
<evidence type="ECO:0000313" key="2">
    <source>
        <dbReference type="EMBL" id="KAK6291915.1"/>
    </source>
</evidence>
<feature type="non-terminal residue" evidence="2">
    <location>
        <position position="1"/>
    </location>
</feature>
<name>A0AAN8KMN5_9TELE</name>
<feature type="compositionally biased region" description="Basic residues" evidence="1">
    <location>
        <begin position="74"/>
        <end position="108"/>
    </location>
</feature>
<evidence type="ECO:0000256" key="1">
    <source>
        <dbReference type="SAM" id="MobiDB-lite"/>
    </source>
</evidence>
<proteinExistence type="predicted"/>
<sequence length="108" mass="12183">PLSAAAGPVGVTYAEVDLQKKVKANKKREKATPPAADCLFLSEATHSPRSLREMENTPSEEEQEKPVDMDYAHTHTHRAMHKHTRTHIHANKNTHTHACTYKHTHKNT</sequence>
<comment type="caution">
    <text evidence="2">The sequence shown here is derived from an EMBL/GenBank/DDBJ whole genome shotgun (WGS) entry which is preliminary data.</text>
</comment>
<feature type="region of interest" description="Disordered" evidence="1">
    <location>
        <begin position="25"/>
        <end position="108"/>
    </location>
</feature>
<dbReference type="AlphaFoldDB" id="A0AAN8KMN5"/>
<reference evidence="2 3" key="1">
    <citation type="submission" date="2021-04" db="EMBL/GenBank/DDBJ databases">
        <authorList>
            <person name="De Guttry C."/>
            <person name="Zahm M."/>
            <person name="Klopp C."/>
            <person name="Cabau C."/>
            <person name="Louis A."/>
            <person name="Berthelot C."/>
            <person name="Parey E."/>
            <person name="Roest Crollius H."/>
            <person name="Montfort J."/>
            <person name="Robinson-Rechavi M."/>
            <person name="Bucao C."/>
            <person name="Bouchez O."/>
            <person name="Gislard M."/>
            <person name="Lluch J."/>
            <person name="Milhes M."/>
            <person name="Lampietro C."/>
            <person name="Lopez Roques C."/>
            <person name="Donnadieu C."/>
            <person name="Braasch I."/>
            <person name="Desvignes T."/>
            <person name="Postlethwait J."/>
            <person name="Bobe J."/>
            <person name="Wedekind C."/>
            <person name="Guiguen Y."/>
        </authorList>
    </citation>
    <scope>NUCLEOTIDE SEQUENCE [LARGE SCALE GENOMIC DNA]</scope>
    <source>
        <strain evidence="2">Cs_M1</strain>
        <tissue evidence="2">Blood</tissue>
    </source>
</reference>
<dbReference type="EMBL" id="JAGTTL010000039">
    <property type="protein sequence ID" value="KAK6291915.1"/>
    <property type="molecule type" value="Genomic_DNA"/>
</dbReference>
<accession>A0AAN8KMN5</accession>